<dbReference type="WBParaSite" id="jg13718">
    <property type="protein sequence ID" value="jg13718"/>
    <property type="gene ID" value="jg13718"/>
</dbReference>
<sequence>MNCFSALLFLNLLAVSSTFGQRHPSSNAVQINTSNGMTIIKTPPNSCIYMNEKVYDNGIERPASPQEVAMIAQNEQDWNNWSQEFNAGMQKHLAQSFPPGFPFNQPKTKLPEFLPPKTPVLPCFCVHCDNQGGNYNIN</sequence>
<reference evidence="3" key="1">
    <citation type="submission" date="2022-11" db="UniProtKB">
        <authorList>
            <consortium name="WormBaseParasite"/>
        </authorList>
    </citation>
    <scope>IDENTIFICATION</scope>
</reference>
<proteinExistence type="predicted"/>
<dbReference type="Proteomes" id="UP000887574">
    <property type="component" value="Unplaced"/>
</dbReference>
<protein>
    <submittedName>
        <fullName evidence="3">Secreted protein</fullName>
    </submittedName>
</protein>
<keyword evidence="1" id="KW-0732">Signal</keyword>
<feature type="chain" id="PRO_5037794383" evidence="1">
    <location>
        <begin position="21"/>
        <end position="138"/>
    </location>
</feature>
<name>A0A915CXT3_9BILA</name>
<evidence type="ECO:0000313" key="3">
    <source>
        <dbReference type="WBParaSite" id="jg13718"/>
    </source>
</evidence>
<feature type="signal peptide" evidence="1">
    <location>
        <begin position="1"/>
        <end position="20"/>
    </location>
</feature>
<dbReference type="AlphaFoldDB" id="A0A915CXT3"/>
<evidence type="ECO:0000256" key="1">
    <source>
        <dbReference type="SAM" id="SignalP"/>
    </source>
</evidence>
<keyword evidence="2" id="KW-1185">Reference proteome</keyword>
<evidence type="ECO:0000313" key="2">
    <source>
        <dbReference type="Proteomes" id="UP000887574"/>
    </source>
</evidence>
<organism evidence="2 3">
    <name type="scientific">Ditylenchus dipsaci</name>
    <dbReference type="NCBI Taxonomy" id="166011"/>
    <lineage>
        <taxon>Eukaryota</taxon>
        <taxon>Metazoa</taxon>
        <taxon>Ecdysozoa</taxon>
        <taxon>Nematoda</taxon>
        <taxon>Chromadorea</taxon>
        <taxon>Rhabditida</taxon>
        <taxon>Tylenchina</taxon>
        <taxon>Tylenchomorpha</taxon>
        <taxon>Sphaerularioidea</taxon>
        <taxon>Anguinidae</taxon>
        <taxon>Anguininae</taxon>
        <taxon>Ditylenchus</taxon>
    </lineage>
</organism>
<accession>A0A915CXT3</accession>